<gene>
    <name evidence="1" type="ORF">HS99_0004310</name>
</gene>
<sequence length="38" mass="4232">MVGFGKEFDVNTGPWEFLLLEKSTVDEVLAQYSSPPAE</sequence>
<comment type="caution">
    <text evidence="1">The sequence shown here is derived from an EMBL/GenBank/DDBJ whole genome shotgun (WGS) entry which is preliminary data.</text>
</comment>
<dbReference type="EMBL" id="JPRF03000021">
    <property type="protein sequence ID" value="OEV37057.1"/>
    <property type="molecule type" value="Genomic_DNA"/>
</dbReference>
<dbReference type="AlphaFoldDB" id="A0A1E7N8N5"/>
<keyword evidence="2" id="KW-1185">Reference proteome</keyword>
<reference evidence="1" key="1">
    <citation type="submission" date="2016-08" db="EMBL/GenBank/DDBJ databases">
        <title>Sequencing, Assembly and Comparative Genomics of S. aureofaciens ATCC 10762.</title>
        <authorList>
            <person name="Gradnigo J.S."/>
            <person name="Johnson N."/>
            <person name="Somerville G.A."/>
        </authorList>
    </citation>
    <scope>NUCLEOTIDE SEQUENCE [LARGE SCALE GENOMIC DNA]</scope>
    <source>
        <strain evidence="1">ATCC 10762</strain>
    </source>
</reference>
<dbReference type="GO" id="GO:0003677">
    <property type="term" value="F:DNA binding"/>
    <property type="evidence" value="ECO:0007669"/>
    <property type="project" value="UniProtKB-KW"/>
</dbReference>
<organism evidence="1 2">
    <name type="scientific">Kitasatospora aureofaciens</name>
    <name type="common">Streptomyces aureofaciens</name>
    <dbReference type="NCBI Taxonomy" id="1894"/>
    <lineage>
        <taxon>Bacteria</taxon>
        <taxon>Bacillati</taxon>
        <taxon>Actinomycetota</taxon>
        <taxon>Actinomycetes</taxon>
        <taxon>Kitasatosporales</taxon>
        <taxon>Streptomycetaceae</taxon>
        <taxon>Kitasatospora</taxon>
    </lineage>
</organism>
<evidence type="ECO:0000313" key="2">
    <source>
        <dbReference type="Proteomes" id="UP000037395"/>
    </source>
</evidence>
<keyword evidence="1" id="KW-0238">DNA-binding</keyword>
<proteinExistence type="predicted"/>
<accession>A0A1E7N8N5</accession>
<name>A0A1E7N8N5_KITAU</name>
<dbReference type="Proteomes" id="UP000037395">
    <property type="component" value="Unassembled WGS sequence"/>
</dbReference>
<protein>
    <submittedName>
        <fullName evidence="1">DNA-binding protein</fullName>
    </submittedName>
</protein>
<evidence type="ECO:0000313" key="1">
    <source>
        <dbReference type="EMBL" id="OEV37057.1"/>
    </source>
</evidence>